<gene>
    <name evidence="2" type="primary">lpl2</name>
    <name evidence="2" type="ordered locus">NP_1704A</name>
</gene>
<reference evidence="2 3" key="1">
    <citation type="journal article" date="2005" name="Genome Res.">
        <title>Living with two extremes: conclusions from the genome sequence of Natronomonas pharaonis.</title>
        <authorList>
            <person name="Falb M."/>
            <person name="Pfeiffer F."/>
            <person name="Palm P."/>
            <person name="Rodewald K."/>
            <person name="Hickmann V."/>
            <person name="Tittor J."/>
            <person name="Oesterhelt D."/>
        </authorList>
    </citation>
    <scope>NUCLEOTIDE SEQUENCE [LARGE SCALE GENOMIC DNA]</scope>
    <source>
        <strain evidence="3">ATCC 35678 / DSM 2160 / CIP 103997 / JCM 8858 / NBRC 14720 / NCIMB 2260 / Gabara</strain>
    </source>
</reference>
<dbReference type="HOGENOM" id="CLU_085363_1_0_2"/>
<organism evidence="2 3">
    <name type="scientific">Natronomonas pharaonis (strain ATCC 35678 / DSM 2160 / CIP 103997 / JCM 8858 / NBRC 14720 / NCIMB 2260 / Gabara)</name>
    <name type="common">Halobacterium pharaonis</name>
    <dbReference type="NCBI Taxonomy" id="348780"/>
    <lineage>
        <taxon>Archaea</taxon>
        <taxon>Methanobacteriati</taxon>
        <taxon>Methanobacteriota</taxon>
        <taxon>Stenosarchaea group</taxon>
        <taxon>Halobacteria</taxon>
        <taxon>Halobacteriales</taxon>
        <taxon>Natronomonadaceae</taxon>
        <taxon>Natronomonas</taxon>
    </lineage>
</organism>
<dbReference type="Pfam" id="PF21948">
    <property type="entry name" value="LplA-B_cat"/>
    <property type="match status" value="1"/>
</dbReference>
<dbReference type="SUPFAM" id="SSF55681">
    <property type="entry name" value="Class II aaRS and biotin synthetases"/>
    <property type="match status" value="1"/>
</dbReference>
<protein>
    <submittedName>
        <fullName evidence="2">Lipoate-protein ligase domain protein</fullName>
    </submittedName>
</protein>
<dbReference type="OrthoDB" id="192160at2157"/>
<proteinExistence type="predicted"/>
<accession>Q3ISE4</accession>
<dbReference type="InterPro" id="IPR004143">
    <property type="entry name" value="BPL_LPL_catalytic"/>
</dbReference>
<dbReference type="KEGG" id="nph:NP_1704A"/>
<dbReference type="eggNOG" id="arCOG01941">
    <property type="taxonomic scope" value="Archaea"/>
</dbReference>
<name>Q3ISE4_NATPD</name>
<evidence type="ECO:0000313" key="3">
    <source>
        <dbReference type="Proteomes" id="UP000002698"/>
    </source>
</evidence>
<dbReference type="InterPro" id="IPR045864">
    <property type="entry name" value="aa-tRNA-synth_II/BPL/LPL"/>
</dbReference>
<dbReference type="STRING" id="348780.NP_1704A"/>
<evidence type="ECO:0000313" key="2">
    <source>
        <dbReference type="EMBL" id="CAI48943.1"/>
    </source>
</evidence>
<dbReference type="GO" id="GO:0016874">
    <property type="term" value="F:ligase activity"/>
    <property type="evidence" value="ECO:0007669"/>
    <property type="project" value="UniProtKB-KW"/>
</dbReference>
<dbReference type="Proteomes" id="UP000002698">
    <property type="component" value="Chromosome"/>
</dbReference>
<dbReference type="GeneID" id="3702891"/>
<evidence type="ECO:0000259" key="1">
    <source>
        <dbReference type="PROSITE" id="PS51733"/>
    </source>
</evidence>
<sequence>MHVVRGALDSADADRQVVQRLAESVASTGVPALRVWQPPKHVAFGRRDSAADGYEHARLAARERGYTPIQRRAGGTAVAYAPGTVAFAYAVSTATGRGGIEDRYRTATERLLAALASVGAAVRRGEPSATFCPGTHSLRADGKVAGLAQRVKEETALVGGYVVGTDRASAAVADVLEPVYRALGTPFDPTTVGSVEAAGGPASAGQVADAIEASFVDERPAKYRSAQELLDRSP</sequence>
<dbReference type="Gene3D" id="3.30.930.10">
    <property type="entry name" value="Bira Bifunctional Protein, Domain 2"/>
    <property type="match status" value="1"/>
</dbReference>
<keyword evidence="3" id="KW-1185">Reference proteome</keyword>
<dbReference type="RefSeq" id="WP_011322576.1">
    <property type="nucleotide sequence ID" value="NC_007426.1"/>
</dbReference>
<dbReference type="PROSITE" id="PS51733">
    <property type="entry name" value="BPL_LPL_CATALYTIC"/>
    <property type="match status" value="1"/>
</dbReference>
<dbReference type="EnsemblBacteria" id="CAI48943">
    <property type="protein sequence ID" value="CAI48943"/>
    <property type="gene ID" value="NP_1704A"/>
</dbReference>
<dbReference type="AlphaFoldDB" id="Q3ISE4"/>
<dbReference type="EMBL" id="CR936257">
    <property type="protein sequence ID" value="CAI48943.1"/>
    <property type="molecule type" value="Genomic_DNA"/>
</dbReference>
<feature type="domain" description="BPL/LPL catalytic" evidence="1">
    <location>
        <begin position="27"/>
        <end position="223"/>
    </location>
</feature>
<keyword evidence="2" id="KW-0436">Ligase</keyword>